<accession>A0A376YJR0</accession>
<name>A0A376YJR0_ECOLX</name>
<sequence>MGVRFGDGLIGQIPPEGSTITLKVWCTNGDITLVAGQNLTPVDSAANLANLISVKTTTPITAGTDAETTEITRNRAQYYLAYDDQVVWGGDYTYFLVRNIPGLSWVKAWGEGQQEKLDGAYNVQNINKIFISGWHPNKSQSELEEMILTAFKKVPNELNKKFSYKEVRKLPFKITITGRISASLTIENVTDELKSALETKFGRDSNFFDPNGVGKYILIKKKDVWAFIETLGYFRDFYLEFVEWNESNGFYDFVYLDTENSTFNISYEEE</sequence>
<evidence type="ECO:0000313" key="1">
    <source>
        <dbReference type="EMBL" id="STK06110.1"/>
    </source>
</evidence>
<reference evidence="1 2" key="1">
    <citation type="submission" date="2018-06" db="EMBL/GenBank/DDBJ databases">
        <authorList>
            <consortium name="Pathogen Informatics"/>
            <person name="Doyle S."/>
        </authorList>
    </citation>
    <scope>NUCLEOTIDE SEQUENCE [LARGE SCALE GENOMIC DNA]</scope>
    <source>
        <strain evidence="1 2">NCTC10865</strain>
    </source>
</reference>
<dbReference type="Proteomes" id="UP000254159">
    <property type="component" value="Unassembled WGS sequence"/>
</dbReference>
<protein>
    <submittedName>
        <fullName evidence="1">Putative baseplate structural protein</fullName>
    </submittedName>
</protein>
<dbReference type="EMBL" id="UGCD01000004">
    <property type="protein sequence ID" value="STK06110.1"/>
    <property type="molecule type" value="Genomic_DNA"/>
</dbReference>
<proteinExistence type="predicted"/>
<gene>
    <name evidence="1" type="ORF">NCTC10865_06490</name>
</gene>
<evidence type="ECO:0000313" key="2">
    <source>
        <dbReference type="Proteomes" id="UP000254159"/>
    </source>
</evidence>
<dbReference type="AlphaFoldDB" id="A0A376YJR0"/>
<organism evidence="1 2">
    <name type="scientific">Escherichia coli</name>
    <dbReference type="NCBI Taxonomy" id="562"/>
    <lineage>
        <taxon>Bacteria</taxon>
        <taxon>Pseudomonadati</taxon>
        <taxon>Pseudomonadota</taxon>
        <taxon>Gammaproteobacteria</taxon>
        <taxon>Enterobacterales</taxon>
        <taxon>Enterobacteriaceae</taxon>
        <taxon>Escherichia</taxon>
    </lineage>
</organism>